<protein>
    <submittedName>
        <fullName evidence="2">Uncharacterized protein</fullName>
    </submittedName>
</protein>
<organism evidence="2 3">
    <name type="scientific">Nicotiana attenuata</name>
    <name type="common">Coyote tobacco</name>
    <dbReference type="NCBI Taxonomy" id="49451"/>
    <lineage>
        <taxon>Eukaryota</taxon>
        <taxon>Viridiplantae</taxon>
        <taxon>Streptophyta</taxon>
        <taxon>Embryophyta</taxon>
        <taxon>Tracheophyta</taxon>
        <taxon>Spermatophyta</taxon>
        <taxon>Magnoliopsida</taxon>
        <taxon>eudicotyledons</taxon>
        <taxon>Gunneridae</taxon>
        <taxon>Pentapetalae</taxon>
        <taxon>asterids</taxon>
        <taxon>lamiids</taxon>
        <taxon>Solanales</taxon>
        <taxon>Solanaceae</taxon>
        <taxon>Nicotianoideae</taxon>
        <taxon>Nicotianeae</taxon>
        <taxon>Nicotiana</taxon>
    </lineage>
</organism>
<name>A0A314LBE7_NICAT</name>
<dbReference type="Proteomes" id="UP000187609">
    <property type="component" value="Unassembled WGS sequence"/>
</dbReference>
<keyword evidence="3" id="KW-1185">Reference proteome</keyword>
<feature type="coiled-coil region" evidence="1">
    <location>
        <begin position="81"/>
        <end position="115"/>
    </location>
</feature>
<feature type="non-terminal residue" evidence="2">
    <location>
        <position position="1"/>
    </location>
</feature>
<gene>
    <name evidence="2" type="ORF">A4A49_61725</name>
</gene>
<evidence type="ECO:0000313" key="3">
    <source>
        <dbReference type="Proteomes" id="UP000187609"/>
    </source>
</evidence>
<sequence>GCEEHEGVDPDRIEFYKNTHYSSEGWSSPEAETIYNEIRNLRARSVSEENSMTIDEIADNVLGTRSGYIKAIGYGPKPSTIKTTKRRTSELEDSLRRAKEDIAIAQHNLQEHLNAAKVVVAN</sequence>
<comment type="caution">
    <text evidence="2">The sequence shown here is derived from an EMBL/GenBank/DDBJ whole genome shotgun (WGS) entry which is preliminary data.</text>
</comment>
<accession>A0A314LBE7</accession>
<reference evidence="2" key="1">
    <citation type="submission" date="2016-11" db="EMBL/GenBank/DDBJ databases">
        <title>The genome of Nicotiana attenuata.</title>
        <authorList>
            <person name="Xu S."/>
            <person name="Brockmoeller T."/>
            <person name="Gaquerel E."/>
            <person name="Navarro A."/>
            <person name="Kuhl H."/>
            <person name="Gase K."/>
            <person name="Ling Z."/>
            <person name="Zhou W."/>
            <person name="Kreitzer C."/>
            <person name="Stanke M."/>
            <person name="Tang H."/>
            <person name="Lyons E."/>
            <person name="Pandey P."/>
            <person name="Pandey S.P."/>
            <person name="Timmermann B."/>
            <person name="Baldwin I.T."/>
        </authorList>
    </citation>
    <scope>NUCLEOTIDE SEQUENCE [LARGE SCALE GENOMIC DNA]</scope>
    <source>
        <strain evidence="2">UT</strain>
    </source>
</reference>
<evidence type="ECO:0000313" key="2">
    <source>
        <dbReference type="EMBL" id="OIT39101.1"/>
    </source>
</evidence>
<dbReference type="Gramene" id="OIT39101">
    <property type="protein sequence ID" value="OIT39101"/>
    <property type="gene ID" value="A4A49_61725"/>
</dbReference>
<proteinExistence type="predicted"/>
<dbReference type="AlphaFoldDB" id="A0A314LBE7"/>
<keyword evidence="1" id="KW-0175">Coiled coil</keyword>
<dbReference type="EMBL" id="MJEQ01000141">
    <property type="protein sequence ID" value="OIT39101.1"/>
    <property type="molecule type" value="Genomic_DNA"/>
</dbReference>
<dbReference type="SMR" id="A0A314LBE7"/>
<evidence type="ECO:0000256" key="1">
    <source>
        <dbReference type="SAM" id="Coils"/>
    </source>
</evidence>